<gene>
    <name evidence="9" type="ORF">GCM10009749_31310</name>
</gene>
<evidence type="ECO:0000256" key="2">
    <source>
        <dbReference type="ARBA" id="ARBA00005940"/>
    </source>
</evidence>
<evidence type="ECO:0000259" key="6">
    <source>
        <dbReference type="Pfam" id="PF02449"/>
    </source>
</evidence>
<dbReference type="Pfam" id="PF08532">
    <property type="entry name" value="Glyco_hydro_42M"/>
    <property type="match status" value="1"/>
</dbReference>
<comment type="catalytic activity">
    <reaction evidence="1">
        <text>Hydrolysis of terminal non-reducing beta-D-galactose residues in beta-D-galactosides.</text>
        <dbReference type="EC" id="3.2.1.23"/>
    </reaction>
</comment>
<dbReference type="Gene3D" id="3.20.20.80">
    <property type="entry name" value="Glycosidases"/>
    <property type="match status" value="1"/>
</dbReference>
<dbReference type="InterPro" id="IPR029062">
    <property type="entry name" value="Class_I_gatase-like"/>
</dbReference>
<dbReference type="PANTHER" id="PTHR36447:SF1">
    <property type="entry name" value="BETA-GALACTOSIDASE GANA"/>
    <property type="match status" value="1"/>
</dbReference>
<dbReference type="SUPFAM" id="SSF51445">
    <property type="entry name" value="(Trans)glycosidases"/>
    <property type="match status" value="1"/>
</dbReference>
<dbReference type="PIRSF" id="PIRSF001084">
    <property type="entry name" value="B-galactosidase"/>
    <property type="match status" value="1"/>
</dbReference>
<dbReference type="Pfam" id="PF08533">
    <property type="entry name" value="Glyco_hydro_42C"/>
    <property type="match status" value="1"/>
</dbReference>
<feature type="domain" description="Beta-galactosidase C-terminal" evidence="8">
    <location>
        <begin position="638"/>
        <end position="675"/>
    </location>
</feature>
<proteinExistence type="inferred from homology"/>
<dbReference type="InterPro" id="IPR003476">
    <property type="entry name" value="Glyco_hydro_42"/>
</dbReference>
<comment type="caution">
    <text evidence="9">The sequence shown here is derived from an EMBL/GenBank/DDBJ whole genome shotgun (WGS) entry which is preliminary data.</text>
</comment>
<dbReference type="PANTHER" id="PTHR36447">
    <property type="entry name" value="BETA-GALACTOSIDASE GANA"/>
    <property type="match status" value="1"/>
</dbReference>
<dbReference type="Pfam" id="PF02449">
    <property type="entry name" value="Glyco_hydro_42"/>
    <property type="match status" value="1"/>
</dbReference>
<dbReference type="EMBL" id="BAAANJ010000017">
    <property type="protein sequence ID" value="GAA1818802.1"/>
    <property type="molecule type" value="Genomic_DNA"/>
</dbReference>
<dbReference type="RefSeq" id="WP_344297275.1">
    <property type="nucleotide sequence ID" value="NZ_BAAANJ010000017.1"/>
</dbReference>
<dbReference type="InterPro" id="IPR013529">
    <property type="entry name" value="Glyco_hydro_42_N"/>
</dbReference>
<evidence type="ECO:0000256" key="5">
    <source>
        <dbReference type="ARBA" id="ARBA00023295"/>
    </source>
</evidence>
<feature type="domain" description="Glycoside hydrolase family 42 N-terminal" evidence="6">
    <location>
        <begin position="19"/>
        <end position="388"/>
    </location>
</feature>
<dbReference type="SUPFAM" id="SSF52317">
    <property type="entry name" value="Class I glutamine amidotransferase-like"/>
    <property type="match status" value="1"/>
</dbReference>
<keyword evidence="4" id="KW-0378">Hydrolase</keyword>
<dbReference type="InterPro" id="IPR013739">
    <property type="entry name" value="Beta_galactosidase_C"/>
</dbReference>
<organism evidence="9 10">
    <name type="scientific">Agromyces neolithicus</name>
    <dbReference type="NCBI Taxonomy" id="269420"/>
    <lineage>
        <taxon>Bacteria</taxon>
        <taxon>Bacillati</taxon>
        <taxon>Actinomycetota</taxon>
        <taxon>Actinomycetes</taxon>
        <taxon>Micrococcales</taxon>
        <taxon>Microbacteriaceae</taxon>
        <taxon>Agromyces</taxon>
    </lineage>
</organism>
<evidence type="ECO:0000313" key="10">
    <source>
        <dbReference type="Proteomes" id="UP001500002"/>
    </source>
</evidence>
<dbReference type="CDD" id="cd03143">
    <property type="entry name" value="A4_beta-galactosidase_middle_domain"/>
    <property type="match status" value="1"/>
</dbReference>
<evidence type="ECO:0000256" key="3">
    <source>
        <dbReference type="ARBA" id="ARBA00012756"/>
    </source>
</evidence>
<dbReference type="Gene3D" id="2.60.40.1180">
    <property type="entry name" value="Golgi alpha-mannosidase II"/>
    <property type="match status" value="1"/>
</dbReference>
<evidence type="ECO:0000259" key="8">
    <source>
        <dbReference type="Pfam" id="PF08533"/>
    </source>
</evidence>
<accession>A0ABN2MBS6</accession>
<dbReference type="InterPro" id="IPR013738">
    <property type="entry name" value="Beta_galactosidase_Trimer"/>
</dbReference>
<dbReference type="Gene3D" id="3.40.50.880">
    <property type="match status" value="1"/>
</dbReference>
<evidence type="ECO:0000259" key="7">
    <source>
        <dbReference type="Pfam" id="PF08532"/>
    </source>
</evidence>
<name>A0ABN2MBS6_9MICO</name>
<comment type="similarity">
    <text evidence="2">Belongs to the glycosyl hydrolase 42 family.</text>
</comment>
<evidence type="ECO:0000313" key="9">
    <source>
        <dbReference type="EMBL" id="GAA1818802.1"/>
    </source>
</evidence>
<dbReference type="InterPro" id="IPR017853">
    <property type="entry name" value="GH"/>
</dbReference>
<dbReference type="InterPro" id="IPR013780">
    <property type="entry name" value="Glyco_hydro_b"/>
</dbReference>
<dbReference type="EC" id="3.2.1.23" evidence="3"/>
<protein>
    <recommendedName>
        <fullName evidence="3">beta-galactosidase</fullName>
        <ecNumber evidence="3">3.2.1.23</ecNumber>
    </recommendedName>
</protein>
<keyword evidence="5" id="KW-0326">Glycosidase</keyword>
<reference evidence="9 10" key="1">
    <citation type="journal article" date="2019" name="Int. J. Syst. Evol. Microbiol.">
        <title>The Global Catalogue of Microorganisms (GCM) 10K type strain sequencing project: providing services to taxonomists for standard genome sequencing and annotation.</title>
        <authorList>
            <consortium name="The Broad Institute Genomics Platform"/>
            <consortium name="The Broad Institute Genome Sequencing Center for Infectious Disease"/>
            <person name="Wu L."/>
            <person name="Ma J."/>
        </authorList>
    </citation>
    <scope>NUCLEOTIDE SEQUENCE [LARGE SCALE GENOMIC DNA]</scope>
    <source>
        <strain evidence="9 10">JCM 14322</strain>
    </source>
</reference>
<sequence>MVGTTPRAIRLDALAYGGDYNPDQWPEEVWLEDARLMREAGVNLVSLPVFSWPQLEPEPGVYDWAWLDRVIEILWNAGIKVDLATATATPPSWLIRSHPEMLPWNEQGQRLEFGSRQAYCPSSPVWRENVERMSRAMAERYGEHPALALWHISNEYGDHVARCWCPESSAHFRRWLQARYGDLDGLNDAWGVNVWGQRYTAWELIEAPRRATGPINPTQLLDFERFSSDALLELFQLEIDVLREVTPDIAVTTNFMSLLRDLDYWKFAEAEDLVTDDAYPDPADPHAHVPAALNYGLMRSLKGGQPWLLLEQAASAVSWRDVNVPKAPGQMRIDSLQAIAHGSDGAMFFQWRQAKYGQEKFHSAMLGHRGEVSRSFAETKAFGAELARLAPVRGTRVRSRVALVVDWDSWWGSSATESLPSQRLNWLAQARAWNAAFYELGHPVDTVRATGPFDGYDVVAVPNLYVADVAQAAALAAYVATGGQLVVGPFSGVVDATEKVHDGGAPGPLRDLLGVEVDEHWPIPDGQAERIELAPVGRGASAGERIETNPIEGLDTALRAYSTDVWGEWLEVHDGTEVVGRYASGELAGRAAVTRRPHDDGTAWYLSAVLEPAGMLAVFRTVLAAANLPARERTNTDLEAVTRSDESTDYTFVLNHGRGELTVDVPEGAEDLLGGGLDTLRYSTDGELRYSTDGELLNSTDGELLNSTDGELRYWTDGKLTIPRFGAAVLATPRGVTAPFITLSDTTD</sequence>
<feature type="domain" description="Beta-galactosidase trimerisation" evidence="7">
    <location>
        <begin position="400"/>
        <end position="628"/>
    </location>
</feature>
<dbReference type="Proteomes" id="UP001500002">
    <property type="component" value="Unassembled WGS sequence"/>
</dbReference>
<evidence type="ECO:0000256" key="1">
    <source>
        <dbReference type="ARBA" id="ARBA00001412"/>
    </source>
</evidence>
<evidence type="ECO:0000256" key="4">
    <source>
        <dbReference type="ARBA" id="ARBA00022801"/>
    </source>
</evidence>
<keyword evidence="10" id="KW-1185">Reference proteome</keyword>